<dbReference type="InterPro" id="IPR017850">
    <property type="entry name" value="Alkaline_phosphatase_core_sf"/>
</dbReference>
<dbReference type="Gene3D" id="3.40.720.10">
    <property type="entry name" value="Alkaline Phosphatase, subunit A"/>
    <property type="match status" value="1"/>
</dbReference>
<evidence type="ECO:0000256" key="2">
    <source>
        <dbReference type="ARBA" id="ARBA00001947"/>
    </source>
</evidence>
<dbReference type="GO" id="GO:0046872">
    <property type="term" value="F:metal ion binding"/>
    <property type="evidence" value="ECO:0007669"/>
    <property type="project" value="UniProtKB-KW"/>
</dbReference>
<dbReference type="GO" id="GO:0016791">
    <property type="term" value="F:phosphatase activity"/>
    <property type="evidence" value="ECO:0007669"/>
    <property type="project" value="InterPro"/>
</dbReference>
<comment type="cofactor">
    <cofactor evidence="2">
        <name>Zn(2+)</name>
        <dbReference type="ChEBI" id="CHEBI:29105"/>
    </cofactor>
</comment>
<comment type="similarity">
    <text evidence="3">Belongs to the alkaline phosphatase family.</text>
</comment>
<keyword evidence="4" id="KW-0479">Metal-binding</keyword>
<keyword evidence="6" id="KW-0862">Zinc</keyword>
<keyword evidence="5" id="KW-0378">Hydrolase</keyword>
<dbReference type="Pfam" id="PF00245">
    <property type="entry name" value="Alk_phosphatase"/>
    <property type="match status" value="1"/>
</dbReference>
<organism evidence="9 10">
    <name type="scientific">Bacillus safensis</name>
    <dbReference type="NCBI Taxonomy" id="561879"/>
    <lineage>
        <taxon>Bacteria</taxon>
        <taxon>Bacillati</taxon>
        <taxon>Bacillota</taxon>
        <taxon>Bacilli</taxon>
        <taxon>Bacillales</taxon>
        <taxon>Bacillaceae</taxon>
        <taxon>Bacillus</taxon>
    </lineage>
</organism>
<comment type="cofactor">
    <cofactor evidence="1">
        <name>Mg(2+)</name>
        <dbReference type="ChEBI" id="CHEBI:18420"/>
    </cofactor>
</comment>
<evidence type="ECO:0000256" key="8">
    <source>
        <dbReference type="PIRSR" id="PIRSR601952-1"/>
    </source>
</evidence>
<accession>A0A5S9M877</accession>
<dbReference type="SUPFAM" id="SSF53649">
    <property type="entry name" value="Alkaline phosphatase-like"/>
    <property type="match status" value="1"/>
</dbReference>
<sequence>MHKTYPDDSKSNITDSAAAGTAMATGKKTYNNAIGVNKNGKKLKPF</sequence>
<dbReference type="InterPro" id="IPR018299">
    <property type="entry name" value="Alkaline_phosphatase_AS"/>
</dbReference>
<reference evidence="9 10" key="1">
    <citation type="submission" date="2019-12" db="EMBL/GenBank/DDBJ databases">
        <title>Full genome sequence of a Bacillus safensis strain isolated from commercially available natto in Indonesia.</title>
        <authorList>
            <person name="Yoshida M."/>
            <person name="Uomi M."/>
            <person name="Waturangi D."/>
            <person name="Ekaputri J.J."/>
            <person name="Setiamarga D.H.E."/>
        </authorList>
    </citation>
    <scope>NUCLEOTIDE SEQUENCE [LARGE SCALE GENOMIC DNA]</scope>
    <source>
        <strain evidence="9 10">IDN1</strain>
    </source>
</reference>
<dbReference type="Proteomes" id="UP000464658">
    <property type="component" value="Chromosome"/>
</dbReference>
<name>A0A5S9M877_BACIA</name>
<evidence type="ECO:0000256" key="6">
    <source>
        <dbReference type="ARBA" id="ARBA00022833"/>
    </source>
</evidence>
<gene>
    <name evidence="9" type="ORF">BsIDN1_17670</name>
</gene>
<evidence type="ECO:0000256" key="3">
    <source>
        <dbReference type="ARBA" id="ARBA00005984"/>
    </source>
</evidence>
<dbReference type="AlphaFoldDB" id="A0A5S9M877"/>
<evidence type="ECO:0000313" key="10">
    <source>
        <dbReference type="Proteomes" id="UP000464658"/>
    </source>
</evidence>
<protein>
    <submittedName>
        <fullName evidence="9">Uncharacterized protein</fullName>
    </submittedName>
</protein>
<evidence type="ECO:0000256" key="7">
    <source>
        <dbReference type="ARBA" id="ARBA00022842"/>
    </source>
</evidence>
<dbReference type="EMBL" id="AP021906">
    <property type="protein sequence ID" value="BBP88149.1"/>
    <property type="molecule type" value="Genomic_DNA"/>
</dbReference>
<dbReference type="PROSITE" id="PS00123">
    <property type="entry name" value="ALKALINE_PHOSPHATASE"/>
    <property type="match status" value="1"/>
</dbReference>
<proteinExistence type="inferred from homology"/>
<dbReference type="InterPro" id="IPR001952">
    <property type="entry name" value="Alkaline_phosphatase"/>
</dbReference>
<evidence type="ECO:0000313" key="9">
    <source>
        <dbReference type="EMBL" id="BBP88149.1"/>
    </source>
</evidence>
<evidence type="ECO:0000256" key="5">
    <source>
        <dbReference type="ARBA" id="ARBA00022801"/>
    </source>
</evidence>
<evidence type="ECO:0000256" key="1">
    <source>
        <dbReference type="ARBA" id="ARBA00001946"/>
    </source>
</evidence>
<evidence type="ECO:0000256" key="4">
    <source>
        <dbReference type="ARBA" id="ARBA00022723"/>
    </source>
</evidence>
<keyword evidence="7" id="KW-0460">Magnesium</keyword>
<feature type="active site" description="Phosphoserine intermediate" evidence="8">
    <location>
        <position position="16"/>
    </location>
</feature>